<dbReference type="EMBL" id="VZDO01000007">
    <property type="protein sequence ID" value="KAB0680001.1"/>
    <property type="molecule type" value="Genomic_DNA"/>
</dbReference>
<evidence type="ECO:0000259" key="7">
    <source>
        <dbReference type="Pfam" id="PF13505"/>
    </source>
</evidence>
<dbReference type="Pfam" id="PF13505">
    <property type="entry name" value="OMP_b-brl"/>
    <property type="match status" value="1"/>
</dbReference>
<evidence type="ECO:0000313" key="9">
    <source>
        <dbReference type="Proteomes" id="UP000432089"/>
    </source>
</evidence>
<feature type="signal peptide" evidence="6">
    <location>
        <begin position="1"/>
        <end position="19"/>
    </location>
</feature>
<feature type="chain" id="PRO_5030952947" evidence="6">
    <location>
        <begin position="20"/>
        <end position="260"/>
    </location>
</feature>
<dbReference type="Proteomes" id="UP000432089">
    <property type="component" value="Unassembled WGS sequence"/>
</dbReference>
<protein>
    <submittedName>
        <fullName evidence="8">Porin family protein</fullName>
    </submittedName>
</protein>
<accession>A0A7V7U029</accession>
<keyword evidence="9" id="KW-1185">Reference proteome</keyword>
<reference evidence="8 9" key="1">
    <citation type="submission" date="2019-09" db="EMBL/GenBank/DDBJ databases">
        <title>YIM 132180 draft genome.</title>
        <authorList>
            <person name="Zhang K."/>
        </authorList>
    </citation>
    <scope>NUCLEOTIDE SEQUENCE [LARGE SCALE GENOMIC DNA]</scope>
    <source>
        <strain evidence="8 9">YIM 132180</strain>
    </source>
</reference>
<dbReference type="InterPro" id="IPR051692">
    <property type="entry name" value="OMP-like"/>
</dbReference>
<evidence type="ECO:0000256" key="2">
    <source>
        <dbReference type="ARBA" id="ARBA00022729"/>
    </source>
</evidence>
<keyword evidence="4" id="KW-0998">Cell outer membrane</keyword>
<dbReference type="RefSeq" id="WP_150969692.1">
    <property type="nucleotide sequence ID" value="NZ_VZDO01000007.1"/>
</dbReference>
<gene>
    <name evidence="8" type="ORF">F6X38_10545</name>
</gene>
<dbReference type="InterPro" id="IPR027385">
    <property type="entry name" value="Beta-barrel_OMP"/>
</dbReference>
<dbReference type="GO" id="GO:0009279">
    <property type="term" value="C:cell outer membrane"/>
    <property type="evidence" value="ECO:0007669"/>
    <property type="project" value="UniProtKB-SubCell"/>
</dbReference>
<evidence type="ECO:0000256" key="4">
    <source>
        <dbReference type="ARBA" id="ARBA00023237"/>
    </source>
</evidence>
<evidence type="ECO:0000313" key="8">
    <source>
        <dbReference type="EMBL" id="KAB0680001.1"/>
    </source>
</evidence>
<evidence type="ECO:0000256" key="6">
    <source>
        <dbReference type="SAM" id="SignalP"/>
    </source>
</evidence>
<proteinExistence type="inferred from homology"/>
<feature type="domain" description="Outer membrane protein beta-barrel" evidence="7">
    <location>
        <begin position="5"/>
        <end position="259"/>
    </location>
</feature>
<dbReference type="PANTHER" id="PTHR34001:SF3">
    <property type="entry name" value="BLL7405 PROTEIN"/>
    <property type="match status" value="1"/>
</dbReference>
<comment type="similarity">
    <text evidence="5">Belongs to the Omp25/RopB family.</text>
</comment>
<dbReference type="SUPFAM" id="SSF56925">
    <property type="entry name" value="OMPA-like"/>
    <property type="match status" value="1"/>
</dbReference>
<evidence type="ECO:0000256" key="3">
    <source>
        <dbReference type="ARBA" id="ARBA00023136"/>
    </source>
</evidence>
<dbReference type="InterPro" id="IPR011250">
    <property type="entry name" value="OMP/PagP_B-barrel"/>
</dbReference>
<keyword evidence="2 6" id="KW-0732">Signal</keyword>
<evidence type="ECO:0000256" key="5">
    <source>
        <dbReference type="ARBA" id="ARBA00038306"/>
    </source>
</evidence>
<organism evidence="8 9">
    <name type="scientific">Plantimonas leprariae</name>
    <dbReference type="NCBI Taxonomy" id="2615207"/>
    <lineage>
        <taxon>Bacteria</taxon>
        <taxon>Pseudomonadati</taxon>
        <taxon>Pseudomonadota</taxon>
        <taxon>Alphaproteobacteria</taxon>
        <taxon>Hyphomicrobiales</taxon>
        <taxon>Aurantimonadaceae</taxon>
        <taxon>Plantimonas</taxon>
    </lineage>
</organism>
<dbReference type="AlphaFoldDB" id="A0A7V7U029"/>
<comment type="caution">
    <text evidence="8">The sequence shown here is derived from an EMBL/GenBank/DDBJ whole genome shotgun (WGS) entry which is preliminary data.</text>
</comment>
<dbReference type="PANTHER" id="PTHR34001">
    <property type="entry name" value="BLL7405 PROTEIN"/>
    <property type="match status" value="1"/>
</dbReference>
<dbReference type="Gene3D" id="2.40.160.20">
    <property type="match status" value="1"/>
</dbReference>
<keyword evidence="3" id="KW-0472">Membrane</keyword>
<name>A0A7V7U029_9HYPH</name>
<sequence length="260" mass="27194">MKRFAILLAATALATPAFAADIITEEPPAPAPVEIAPAYNWTGLYVGGQAGAAFGGSSGAIGTDLGVPLDAVTFQKDTDVGFTGGVHVGYDYQLPSNIIIGGVVDFNYIDNDRKVGVDLVDGTGDNTTFSNKVDLDYFGTVRGKVGYAFDRVAVYGTGGLAYGNPKNKVNDGEALALLGTGFTSDTNSDKDSIGYSVGGGVDFLATEKLSFGLEYLYTDLGKAKTETTFTNVATGDAFSVDTKTDVDFHTVMAKASYRFN</sequence>
<comment type="subcellular location">
    <subcellularLocation>
        <location evidence="1">Cell outer membrane</location>
    </subcellularLocation>
</comment>
<evidence type="ECO:0000256" key="1">
    <source>
        <dbReference type="ARBA" id="ARBA00004442"/>
    </source>
</evidence>